<evidence type="ECO:0000256" key="1">
    <source>
        <dbReference type="SAM" id="MobiDB-lite"/>
    </source>
</evidence>
<gene>
    <name evidence="2" type="ORF">L3X38_028445</name>
</gene>
<proteinExistence type="predicted"/>
<comment type="caution">
    <text evidence="2">The sequence shown here is derived from an EMBL/GenBank/DDBJ whole genome shotgun (WGS) entry which is preliminary data.</text>
</comment>
<keyword evidence="3" id="KW-1185">Reference proteome</keyword>
<evidence type="ECO:0000313" key="2">
    <source>
        <dbReference type="EMBL" id="KAI5329048.1"/>
    </source>
</evidence>
<accession>A0AAD4Z235</accession>
<dbReference type="AlphaFoldDB" id="A0AAD4Z235"/>
<organism evidence="2 3">
    <name type="scientific">Prunus dulcis</name>
    <name type="common">Almond</name>
    <name type="synonym">Amygdalus dulcis</name>
    <dbReference type="NCBI Taxonomy" id="3755"/>
    <lineage>
        <taxon>Eukaryota</taxon>
        <taxon>Viridiplantae</taxon>
        <taxon>Streptophyta</taxon>
        <taxon>Embryophyta</taxon>
        <taxon>Tracheophyta</taxon>
        <taxon>Spermatophyta</taxon>
        <taxon>Magnoliopsida</taxon>
        <taxon>eudicotyledons</taxon>
        <taxon>Gunneridae</taxon>
        <taxon>Pentapetalae</taxon>
        <taxon>rosids</taxon>
        <taxon>fabids</taxon>
        <taxon>Rosales</taxon>
        <taxon>Rosaceae</taxon>
        <taxon>Amygdaloideae</taxon>
        <taxon>Amygdaleae</taxon>
        <taxon>Prunus</taxon>
    </lineage>
</organism>
<sequence length="146" mass="16677">MVARYITRLRSSLQEKIALKTLWIVHEAHNIALKAELLEKDKRTGSSTSGIKKSSYKSFTSSMEKNKGMQQVPRESDKQKNFTPRDEGSSRNLGRNPHKRTNPYTRPTNDICYRCFKPRDCSNECPTCNKQINLAEAIEDGDKVLA</sequence>
<dbReference type="EMBL" id="JAJFAZ020000005">
    <property type="protein sequence ID" value="KAI5329048.1"/>
    <property type="molecule type" value="Genomic_DNA"/>
</dbReference>
<evidence type="ECO:0000313" key="3">
    <source>
        <dbReference type="Proteomes" id="UP001054821"/>
    </source>
</evidence>
<name>A0AAD4Z235_PRUDU</name>
<dbReference type="Proteomes" id="UP001054821">
    <property type="component" value="Chromosome 5"/>
</dbReference>
<feature type="region of interest" description="Disordered" evidence="1">
    <location>
        <begin position="42"/>
        <end position="104"/>
    </location>
</feature>
<feature type="compositionally biased region" description="Basic and acidic residues" evidence="1">
    <location>
        <begin position="74"/>
        <end position="89"/>
    </location>
</feature>
<protein>
    <submittedName>
        <fullName evidence="2">Uncharacterized protein</fullName>
    </submittedName>
</protein>
<feature type="compositionally biased region" description="Low complexity" evidence="1">
    <location>
        <begin position="45"/>
        <end position="58"/>
    </location>
</feature>
<reference evidence="2 3" key="1">
    <citation type="journal article" date="2022" name="G3 (Bethesda)">
        <title>Whole-genome sequence and methylome profiling of the almond [Prunus dulcis (Mill.) D.A. Webb] cultivar 'Nonpareil'.</title>
        <authorList>
            <person name="D'Amico-Willman K.M."/>
            <person name="Ouma W.Z."/>
            <person name="Meulia T."/>
            <person name="Sideli G.M."/>
            <person name="Gradziel T.M."/>
            <person name="Fresnedo-Ramirez J."/>
        </authorList>
    </citation>
    <scope>NUCLEOTIDE SEQUENCE [LARGE SCALE GENOMIC DNA]</scope>
    <source>
        <strain evidence="2">Clone GOH B32 T37-40</strain>
    </source>
</reference>